<dbReference type="FunFam" id="1.10.10.1590:FF:000001">
    <property type="entry name" value="NADH-quinone oxidoreductase subunit E"/>
    <property type="match status" value="1"/>
</dbReference>
<comment type="cofactor">
    <cofactor evidence="6">
        <name>[2Fe-2S] cluster</name>
        <dbReference type="ChEBI" id="CHEBI:190135"/>
    </cofactor>
</comment>
<evidence type="ECO:0000256" key="4">
    <source>
        <dbReference type="ARBA" id="ARBA00023004"/>
    </source>
</evidence>
<evidence type="ECO:0000256" key="6">
    <source>
        <dbReference type="ARBA" id="ARBA00034078"/>
    </source>
</evidence>
<evidence type="ECO:0000256" key="2">
    <source>
        <dbReference type="ARBA" id="ARBA00022714"/>
    </source>
</evidence>
<accession>A0A0F9HRU0</accession>
<dbReference type="GO" id="GO:0051537">
    <property type="term" value="F:2 iron, 2 sulfur cluster binding"/>
    <property type="evidence" value="ECO:0007669"/>
    <property type="project" value="UniProtKB-KW"/>
</dbReference>
<protein>
    <submittedName>
        <fullName evidence="7">Uncharacterized protein</fullName>
    </submittedName>
</protein>
<dbReference type="NCBIfam" id="NF005722">
    <property type="entry name" value="PRK07539.1-2"/>
    <property type="match status" value="1"/>
</dbReference>
<keyword evidence="5" id="KW-0411">Iron-sulfur</keyword>
<name>A0A0F9HRU0_9ZZZZ</name>
<dbReference type="Gene3D" id="1.10.10.1590">
    <property type="entry name" value="NADH-quinone oxidoreductase subunit E"/>
    <property type="match status" value="1"/>
</dbReference>
<dbReference type="PROSITE" id="PS01099">
    <property type="entry name" value="COMPLEX1_24K"/>
    <property type="match status" value="1"/>
</dbReference>
<evidence type="ECO:0000256" key="3">
    <source>
        <dbReference type="ARBA" id="ARBA00022723"/>
    </source>
</evidence>
<dbReference type="AlphaFoldDB" id="A0A0F9HRU0"/>
<dbReference type="InterPro" id="IPR041921">
    <property type="entry name" value="NuoE_N"/>
</dbReference>
<proteinExistence type="inferred from homology"/>
<sequence>MSPEFSEKTKKKIEEIVARYPQKEAAILPVLHITQQEFGSISAEEEKLVARILGIKPIKVRELVTFYTMLSRESLGKYHIQVCSNLSCSLLGAGNFVDYLVEKLGIEPGETTPDKKFTLSTVECLGACERAPCMLINFNYYGEMDPKKVDEILDGLK</sequence>
<dbReference type="Pfam" id="PF01257">
    <property type="entry name" value="2Fe-2S_thioredx"/>
    <property type="match status" value="1"/>
</dbReference>
<keyword evidence="4" id="KW-0408">Iron</keyword>
<keyword evidence="2" id="KW-0001">2Fe-2S</keyword>
<keyword evidence="3" id="KW-0479">Metal-binding</keyword>
<dbReference type="GO" id="GO:0003954">
    <property type="term" value="F:NADH dehydrogenase activity"/>
    <property type="evidence" value="ECO:0007669"/>
    <property type="project" value="TreeGrafter"/>
</dbReference>
<organism evidence="7">
    <name type="scientific">marine sediment metagenome</name>
    <dbReference type="NCBI Taxonomy" id="412755"/>
    <lineage>
        <taxon>unclassified sequences</taxon>
        <taxon>metagenomes</taxon>
        <taxon>ecological metagenomes</taxon>
    </lineage>
</organism>
<evidence type="ECO:0000313" key="7">
    <source>
        <dbReference type="EMBL" id="KKM05932.1"/>
    </source>
</evidence>
<dbReference type="GO" id="GO:0046872">
    <property type="term" value="F:metal ion binding"/>
    <property type="evidence" value="ECO:0007669"/>
    <property type="project" value="UniProtKB-KW"/>
</dbReference>
<dbReference type="CDD" id="cd03064">
    <property type="entry name" value="TRX_Fd_NuoE"/>
    <property type="match status" value="1"/>
</dbReference>
<dbReference type="Gene3D" id="3.40.30.10">
    <property type="entry name" value="Glutaredoxin"/>
    <property type="match status" value="1"/>
</dbReference>
<dbReference type="NCBIfam" id="TIGR01958">
    <property type="entry name" value="nuoE_fam"/>
    <property type="match status" value="1"/>
</dbReference>
<reference evidence="7" key="1">
    <citation type="journal article" date="2015" name="Nature">
        <title>Complex archaea that bridge the gap between prokaryotes and eukaryotes.</title>
        <authorList>
            <person name="Spang A."/>
            <person name="Saw J.H."/>
            <person name="Jorgensen S.L."/>
            <person name="Zaremba-Niedzwiedzka K."/>
            <person name="Martijn J."/>
            <person name="Lind A.E."/>
            <person name="van Eijk R."/>
            <person name="Schleper C."/>
            <person name="Guy L."/>
            <person name="Ettema T.J."/>
        </authorList>
    </citation>
    <scope>NUCLEOTIDE SEQUENCE</scope>
</reference>
<dbReference type="PIRSF" id="PIRSF000216">
    <property type="entry name" value="NADH_DH_24kDa"/>
    <property type="match status" value="1"/>
</dbReference>
<comment type="similarity">
    <text evidence="1">Belongs to the complex I 24 kDa subunit family.</text>
</comment>
<dbReference type="PANTHER" id="PTHR10371">
    <property type="entry name" value="NADH DEHYDROGENASE UBIQUINONE FLAVOPROTEIN 2, MITOCHONDRIAL"/>
    <property type="match status" value="1"/>
</dbReference>
<dbReference type="PANTHER" id="PTHR10371:SF3">
    <property type="entry name" value="NADH DEHYDROGENASE [UBIQUINONE] FLAVOPROTEIN 2, MITOCHONDRIAL"/>
    <property type="match status" value="1"/>
</dbReference>
<evidence type="ECO:0000256" key="5">
    <source>
        <dbReference type="ARBA" id="ARBA00023014"/>
    </source>
</evidence>
<dbReference type="SUPFAM" id="SSF52833">
    <property type="entry name" value="Thioredoxin-like"/>
    <property type="match status" value="1"/>
</dbReference>
<dbReference type="EMBL" id="LAZR01016108">
    <property type="protein sequence ID" value="KKM05932.1"/>
    <property type="molecule type" value="Genomic_DNA"/>
</dbReference>
<gene>
    <name evidence="7" type="ORF">LCGC14_1749120</name>
</gene>
<comment type="caution">
    <text evidence="7">The sequence shown here is derived from an EMBL/GenBank/DDBJ whole genome shotgun (WGS) entry which is preliminary data.</text>
</comment>
<evidence type="ECO:0000256" key="1">
    <source>
        <dbReference type="ARBA" id="ARBA00010643"/>
    </source>
</evidence>
<dbReference type="InterPro" id="IPR036249">
    <property type="entry name" value="Thioredoxin-like_sf"/>
</dbReference>
<dbReference type="InterPro" id="IPR002023">
    <property type="entry name" value="NuoE-like"/>
</dbReference>
<dbReference type="InterPro" id="IPR042128">
    <property type="entry name" value="NuoE_dom"/>
</dbReference>